<name>A0A506TZC8_9HYPH</name>
<evidence type="ECO:0000256" key="7">
    <source>
        <dbReference type="ARBA" id="ARBA00023136"/>
    </source>
</evidence>
<keyword evidence="4" id="KW-1003">Cell membrane</keyword>
<evidence type="ECO:0000256" key="4">
    <source>
        <dbReference type="ARBA" id="ARBA00022475"/>
    </source>
</evidence>
<evidence type="ECO:0000259" key="10">
    <source>
        <dbReference type="PROSITE" id="PS50928"/>
    </source>
</evidence>
<evidence type="ECO:0000256" key="6">
    <source>
        <dbReference type="ARBA" id="ARBA00022989"/>
    </source>
</evidence>
<keyword evidence="3 8" id="KW-0813">Transport</keyword>
<feature type="transmembrane region" description="Helical" evidence="8">
    <location>
        <begin position="310"/>
        <end position="331"/>
    </location>
</feature>
<feature type="domain" description="ABC transmembrane type-1" evidence="10">
    <location>
        <begin position="120"/>
        <end position="327"/>
    </location>
</feature>
<dbReference type="Gene3D" id="1.10.3720.10">
    <property type="entry name" value="MetI-like"/>
    <property type="match status" value="1"/>
</dbReference>
<evidence type="ECO:0000256" key="2">
    <source>
        <dbReference type="ARBA" id="ARBA00007069"/>
    </source>
</evidence>
<feature type="compositionally biased region" description="Basic residues" evidence="9">
    <location>
        <begin position="1"/>
        <end position="12"/>
    </location>
</feature>
<comment type="subcellular location">
    <subcellularLocation>
        <location evidence="1 8">Cell membrane</location>
        <topology evidence="1 8">Multi-pass membrane protein</topology>
    </subcellularLocation>
</comment>
<evidence type="ECO:0000256" key="1">
    <source>
        <dbReference type="ARBA" id="ARBA00004651"/>
    </source>
</evidence>
<comment type="similarity">
    <text evidence="2">Belongs to the binding-protein-dependent transport system permease family. CysTW subfamily.</text>
</comment>
<evidence type="ECO:0000256" key="8">
    <source>
        <dbReference type="RuleBase" id="RU363032"/>
    </source>
</evidence>
<feature type="transmembrane region" description="Helical" evidence="8">
    <location>
        <begin position="124"/>
        <end position="143"/>
    </location>
</feature>
<dbReference type="GO" id="GO:0005886">
    <property type="term" value="C:plasma membrane"/>
    <property type="evidence" value="ECO:0007669"/>
    <property type="project" value="UniProtKB-SubCell"/>
</dbReference>
<protein>
    <submittedName>
        <fullName evidence="11">ABC transporter permease</fullName>
    </submittedName>
</protein>
<keyword evidence="12" id="KW-1185">Reference proteome</keyword>
<dbReference type="CDD" id="cd06261">
    <property type="entry name" value="TM_PBP2"/>
    <property type="match status" value="1"/>
</dbReference>
<dbReference type="PANTHER" id="PTHR42929:SF1">
    <property type="entry name" value="INNER MEMBRANE ABC TRANSPORTER PERMEASE PROTEIN YDCU-RELATED"/>
    <property type="match status" value="1"/>
</dbReference>
<feature type="transmembrane region" description="Helical" evidence="8">
    <location>
        <begin position="155"/>
        <end position="174"/>
    </location>
</feature>
<dbReference type="GO" id="GO:0055085">
    <property type="term" value="P:transmembrane transport"/>
    <property type="evidence" value="ECO:0007669"/>
    <property type="project" value="InterPro"/>
</dbReference>
<sequence>MAHAQAFRRSRKAHEPIEGGRGRSRSICERDAAIVTAASEASVAAETPSGGRHALLRSDRAKGLALISPTFVYTLIFLLAPIVVVVVHSFWTQTYLTIDRTFTLENYKTALTEPIYRDLLVRSLYISLTVSVATALFAYPIAYYISFYGAQRKSLWLFLITIPFWTGYLLRVMAWKVILGYNGVLNEALMGLGITSQPVSELLYSTNAVIITLIHAWAVFAVLPIFVSLEKVDRTLIEAATDLGDGAVRRFLRITLPLSMPGVIGAILIVMIPTVGDYVTPKLVGGTEGVMIANAIEAQFGRAQNWPLGAALSVTTMIVVSLMAGACVLLLRGLVRLVR</sequence>
<keyword evidence="7 8" id="KW-0472">Membrane</keyword>
<dbReference type="InterPro" id="IPR035906">
    <property type="entry name" value="MetI-like_sf"/>
</dbReference>
<dbReference type="SUPFAM" id="SSF161098">
    <property type="entry name" value="MetI-like"/>
    <property type="match status" value="1"/>
</dbReference>
<feature type="transmembrane region" description="Helical" evidence="8">
    <location>
        <begin position="64"/>
        <end position="91"/>
    </location>
</feature>
<dbReference type="AlphaFoldDB" id="A0A506TZC8"/>
<keyword evidence="6 8" id="KW-1133">Transmembrane helix</keyword>
<accession>A0A506TZC8</accession>
<dbReference type="InterPro" id="IPR000515">
    <property type="entry name" value="MetI-like"/>
</dbReference>
<dbReference type="Proteomes" id="UP000320314">
    <property type="component" value="Unassembled WGS sequence"/>
</dbReference>
<dbReference type="PROSITE" id="PS50928">
    <property type="entry name" value="ABC_TM1"/>
    <property type="match status" value="1"/>
</dbReference>
<evidence type="ECO:0000256" key="9">
    <source>
        <dbReference type="SAM" id="MobiDB-lite"/>
    </source>
</evidence>
<feature type="transmembrane region" description="Helical" evidence="8">
    <location>
        <begin position="208"/>
        <end position="229"/>
    </location>
</feature>
<feature type="region of interest" description="Disordered" evidence="9">
    <location>
        <begin position="1"/>
        <end position="24"/>
    </location>
</feature>
<proteinExistence type="inferred from homology"/>
<organism evidence="11 12">
    <name type="scientific">Pararhizobium mangrovi</name>
    <dbReference type="NCBI Taxonomy" id="2590452"/>
    <lineage>
        <taxon>Bacteria</taxon>
        <taxon>Pseudomonadati</taxon>
        <taxon>Pseudomonadota</taxon>
        <taxon>Alphaproteobacteria</taxon>
        <taxon>Hyphomicrobiales</taxon>
        <taxon>Rhizobiaceae</taxon>
        <taxon>Rhizobium/Agrobacterium group</taxon>
        <taxon>Pararhizobium</taxon>
    </lineage>
</organism>
<evidence type="ECO:0000256" key="5">
    <source>
        <dbReference type="ARBA" id="ARBA00022692"/>
    </source>
</evidence>
<comment type="caution">
    <text evidence="11">The sequence shown here is derived from an EMBL/GenBank/DDBJ whole genome shotgun (WGS) entry which is preliminary data.</text>
</comment>
<evidence type="ECO:0000313" key="11">
    <source>
        <dbReference type="EMBL" id="TPW27442.1"/>
    </source>
</evidence>
<dbReference type="Pfam" id="PF00528">
    <property type="entry name" value="BPD_transp_1"/>
    <property type="match status" value="1"/>
</dbReference>
<feature type="transmembrane region" description="Helical" evidence="8">
    <location>
        <begin position="250"/>
        <end position="272"/>
    </location>
</feature>
<dbReference type="OrthoDB" id="9807047at2"/>
<dbReference type="EMBL" id="VHLH01000021">
    <property type="protein sequence ID" value="TPW27442.1"/>
    <property type="molecule type" value="Genomic_DNA"/>
</dbReference>
<gene>
    <name evidence="11" type="ORF">FJU11_11800</name>
</gene>
<reference evidence="11 12" key="1">
    <citation type="submission" date="2019-06" db="EMBL/GenBank/DDBJ databases">
        <authorList>
            <person name="Li M."/>
        </authorList>
    </citation>
    <scope>NUCLEOTIDE SEQUENCE [LARGE SCALE GENOMIC DNA]</scope>
    <source>
        <strain evidence="11 12">BGMRC6574</strain>
    </source>
</reference>
<dbReference type="PANTHER" id="PTHR42929">
    <property type="entry name" value="INNER MEMBRANE ABC TRANSPORTER PERMEASE PROTEIN YDCU-RELATED-RELATED"/>
    <property type="match status" value="1"/>
</dbReference>
<keyword evidence="5 8" id="KW-0812">Transmembrane</keyword>
<evidence type="ECO:0000256" key="3">
    <source>
        <dbReference type="ARBA" id="ARBA00022448"/>
    </source>
</evidence>
<evidence type="ECO:0000313" key="12">
    <source>
        <dbReference type="Proteomes" id="UP000320314"/>
    </source>
</evidence>
<feature type="compositionally biased region" description="Basic and acidic residues" evidence="9">
    <location>
        <begin position="13"/>
        <end position="24"/>
    </location>
</feature>